<name>U2ZKH0_AQUA1</name>
<sequence length="98" mass="10469">MGANERHRACGSDNGGAEGTVEMSLEIIKALVDELTALYVTPGVQPGDLADNIFEDSYVESVSRKTTTGAIFEITFEKLDEDARGESRCGKPITATVT</sequence>
<accession>U2ZKH0</accession>
<reference evidence="1" key="1">
    <citation type="submission" date="2024-09" db="EMBL/GenBank/DDBJ databases">
        <title>Whole genome shotgun sequence of Pseudomonas alcaligenes NBRC 14159.</title>
        <authorList>
            <person name="Yoshida I."/>
            <person name="Hosoyama A."/>
            <person name="Tsuchikane K."/>
            <person name="Noguchi M."/>
            <person name="Hirakata S."/>
            <person name="Ando Y."/>
            <person name="Ohji S."/>
            <person name="Yamazoe A."/>
            <person name="Yamazaki S."/>
            <person name="Fujita N."/>
        </authorList>
    </citation>
    <scope>NUCLEOTIDE SEQUENCE</scope>
    <source>
        <strain evidence="1">NBRC 14159</strain>
    </source>
</reference>
<evidence type="ECO:0000313" key="2">
    <source>
        <dbReference type="Proteomes" id="UP000016560"/>
    </source>
</evidence>
<dbReference type="Proteomes" id="UP000016560">
    <property type="component" value="Unassembled WGS sequence"/>
</dbReference>
<protein>
    <submittedName>
        <fullName evidence="1">Uncharacterized protein</fullName>
    </submittedName>
</protein>
<dbReference type="EMBL" id="BATI01000008">
    <property type="protein sequence ID" value="GAD61985.1"/>
    <property type="molecule type" value="Genomic_DNA"/>
</dbReference>
<dbReference type="AlphaFoldDB" id="U2ZKH0"/>
<proteinExistence type="predicted"/>
<evidence type="ECO:0000313" key="1">
    <source>
        <dbReference type="EMBL" id="GAD61985.1"/>
    </source>
</evidence>
<comment type="caution">
    <text evidence="1">The sequence shown here is derived from an EMBL/GenBank/DDBJ whole genome shotgun (WGS) entry which is preliminary data.</text>
</comment>
<gene>
    <name evidence="1" type="ORF">PA6_008_01920</name>
</gene>
<organism evidence="1 2">
    <name type="scientific">Aquipseudomonas alcaligenes (strain ATCC 14909 / DSM 50342 / CCUG 1425 / JCM 20561 / NBRC 14159 / NCIMB 9945 / NCTC 10367 / 1577)</name>
    <name type="common">Pseudomonas alcaligenes</name>
    <dbReference type="NCBI Taxonomy" id="1215092"/>
    <lineage>
        <taxon>Bacteria</taxon>
        <taxon>Pseudomonadati</taxon>
        <taxon>Pseudomonadota</taxon>
        <taxon>Gammaproteobacteria</taxon>
        <taxon>Pseudomonadales</taxon>
        <taxon>Pseudomonadaceae</taxon>
        <taxon>Aquipseudomonas</taxon>
    </lineage>
</organism>
<keyword evidence="2" id="KW-1185">Reference proteome</keyword>